<dbReference type="GO" id="GO:0003725">
    <property type="term" value="F:double-stranded RNA binding"/>
    <property type="evidence" value="ECO:0007669"/>
    <property type="project" value="TreeGrafter"/>
</dbReference>
<dbReference type="Proteomes" id="UP001140949">
    <property type="component" value="Unassembled WGS sequence"/>
</dbReference>
<feature type="compositionally biased region" description="Basic and acidic residues" evidence="3">
    <location>
        <begin position="260"/>
        <end position="273"/>
    </location>
</feature>
<evidence type="ECO:0000313" key="6">
    <source>
        <dbReference type="Proteomes" id="UP001140949"/>
    </source>
</evidence>
<dbReference type="InterPro" id="IPR014720">
    <property type="entry name" value="dsRBD_dom"/>
</dbReference>
<dbReference type="PANTHER" id="PTHR11207">
    <property type="entry name" value="RIBONUCLEASE III"/>
    <property type="match status" value="1"/>
</dbReference>
<dbReference type="Pfam" id="PF00035">
    <property type="entry name" value="dsrm"/>
    <property type="match status" value="2"/>
</dbReference>
<gene>
    <name evidence="5" type="ORF">M6B38_224685</name>
</gene>
<evidence type="ECO:0000256" key="3">
    <source>
        <dbReference type="SAM" id="MobiDB-lite"/>
    </source>
</evidence>
<organism evidence="5 6">
    <name type="scientific">Iris pallida</name>
    <name type="common">Sweet iris</name>
    <dbReference type="NCBI Taxonomy" id="29817"/>
    <lineage>
        <taxon>Eukaryota</taxon>
        <taxon>Viridiplantae</taxon>
        <taxon>Streptophyta</taxon>
        <taxon>Embryophyta</taxon>
        <taxon>Tracheophyta</taxon>
        <taxon>Spermatophyta</taxon>
        <taxon>Magnoliopsida</taxon>
        <taxon>Liliopsida</taxon>
        <taxon>Asparagales</taxon>
        <taxon>Iridaceae</taxon>
        <taxon>Iridoideae</taxon>
        <taxon>Irideae</taxon>
        <taxon>Iris</taxon>
    </lineage>
</organism>
<proteinExistence type="predicted"/>
<feature type="domain" description="DRBM" evidence="4">
    <location>
        <begin position="6"/>
        <end position="75"/>
    </location>
</feature>
<dbReference type="GO" id="GO:0006396">
    <property type="term" value="P:RNA processing"/>
    <property type="evidence" value="ECO:0007669"/>
    <property type="project" value="TreeGrafter"/>
</dbReference>
<dbReference type="GO" id="GO:0005634">
    <property type="term" value="C:nucleus"/>
    <property type="evidence" value="ECO:0007669"/>
    <property type="project" value="TreeGrafter"/>
</dbReference>
<reference evidence="5" key="2">
    <citation type="submission" date="2023-04" db="EMBL/GenBank/DDBJ databases">
        <authorList>
            <person name="Bruccoleri R.E."/>
            <person name="Oakeley E.J."/>
            <person name="Faust A.-M."/>
            <person name="Dessus-Babus S."/>
            <person name="Altorfer M."/>
            <person name="Burckhardt D."/>
            <person name="Oertli M."/>
            <person name="Naumann U."/>
            <person name="Petersen F."/>
            <person name="Wong J."/>
        </authorList>
    </citation>
    <scope>NUCLEOTIDE SEQUENCE</scope>
    <source>
        <strain evidence="5">GSM-AAB239-AS_SAM_17_03QT</strain>
        <tissue evidence="5">Leaf</tissue>
    </source>
</reference>
<sequence>MESCYVFKSLLQEYTQKVGFSTPVYQTEKDGPSHEPVFKSTVIVNDVKYESLPGFLNGKAAEQSAAEVTIIELQKSGKTNVNIPTVHETGLCKNLLQEYAQKMNYAIPSYICKKHSSGPNHGPNYFTCTIDIGGIHYIGAVAKTKKEAEIKAARTALLAIQQTATNGASRYIVVPGKKKAKEEARSRSVEELKPKKVSFKKRKRSKKFRRTKDDVAAARETVGPPNRAIEGVDILMVQGSDIEMSGRREDEALDPVIDIKPNESSDESHERKLANTALLQQE</sequence>
<dbReference type="Gene3D" id="3.30.160.20">
    <property type="match status" value="2"/>
</dbReference>
<dbReference type="PANTHER" id="PTHR11207:SF1">
    <property type="entry name" value="DOUBLE-STRANDED RNA-BINDING PROTEIN 1"/>
    <property type="match status" value="1"/>
</dbReference>
<dbReference type="GO" id="GO:0004525">
    <property type="term" value="F:ribonuclease III activity"/>
    <property type="evidence" value="ECO:0007669"/>
    <property type="project" value="TreeGrafter"/>
</dbReference>
<evidence type="ECO:0000256" key="1">
    <source>
        <dbReference type="ARBA" id="ARBA00022884"/>
    </source>
</evidence>
<protein>
    <submittedName>
        <fullName evidence="5">Double-stranded RNA-binding protein 8-like</fullName>
    </submittedName>
</protein>
<feature type="domain" description="DRBM" evidence="4">
    <location>
        <begin position="91"/>
        <end position="162"/>
    </location>
</feature>
<dbReference type="EMBL" id="JANAVB010041817">
    <property type="protein sequence ID" value="KAJ6795478.1"/>
    <property type="molecule type" value="Genomic_DNA"/>
</dbReference>
<comment type="caution">
    <text evidence="5">The sequence shown here is derived from an EMBL/GenBank/DDBJ whole genome shotgun (WGS) entry which is preliminary data.</text>
</comment>
<evidence type="ECO:0000259" key="4">
    <source>
        <dbReference type="PROSITE" id="PS50137"/>
    </source>
</evidence>
<accession>A0AAX6DUN7</accession>
<dbReference type="SMART" id="SM00358">
    <property type="entry name" value="DSRM"/>
    <property type="match status" value="2"/>
</dbReference>
<keyword evidence="6" id="KW-1185">Reference proteome</keyword>
<dbReference type="SUPFAM" id="SSF54768">
    <property type="entry name" value="dsRNA-binding domain-like"/>
    <property type="match status" value="2"/>
</dbReference>
<evidence type="ECO:0000256" key="2">
    <source>
        <dbReference type="PROSITE-ProRule" id="PRU00266"/>
    </source>
</evidence>
<name>A0AAX6DUN7_IRIPA</name>
<dbReference type="PROSITE" id="PS50137">
    <property type="entry name" value="DS_RBD"/>
    <property type="match status" value="2"/>
</dbReference>
<evidence type="ECO:0000313" key="5">
    <source>
        <dbReference type="EMBL" id="KAJ6795478.1"/>
    </source>
</evidence>
<reference evidence="5" key="1">
    <citation type="journal article" date="2023" name="GigaByte">
        <title>Genome assembly of the bearded iris, Iris pallida Lam.</title>
        <authorList>
            <person name="Bruccoleri R.E."/>
            <person name="Oakeley E.J."/>
            <person name="Faust A.M.E."/>
            <person name="Altorfer M."/>
            <person name="Dessus-Babus S."/>
            <person name="Burckhardt D."/>
            <person name="Oertli M."/>
            <person name="Naumann U."/>
            <person name="Petersen F."/>
            <person name="Wong J."/>
        </authorList>
    </citation>
    <scope>NUCLEOTIDE SEQUENCE</scope>
    <source>
        <strain evidence="5">GSM-AAB239-AS_SAM_17_03QT</strain>
    </source>
</reference>
<dbReference type="AlphaFoldDB" id="A0AAX6DUN7"/>
<dbReference type="GO" id="GO:0010468">
    <property type="term" value="P:regulation of gene expression"/>
    <property type="evidence" value="ECO:0007669"/>
    <property type="project" value="TreeGrafter"/>
</dbReference>
<feature type="region of interest" description="Disordered" evidence="3">
    <location>
        <begin position="243"/>
        <end position="282"/>
    </location>
</feature>
<keyword evidence="1 2" id="KW-0694">RNA-binding</keyword>